<gene>
    <name evidence="2" type="ORF">CBRE1094_LOCUS15606</name>
</gene>
<dbReference type="EMBL" id="HBGU01028678">
    <property type="protein sequence ID" value="CAD9449491.1"/>
    <property type="molecule type" value="Transcribed_RNA"/>
</dbReference>
<evidence type="ECO:0000313" key="2">
    <source>
        <dbReference type="EMBL" id="CAD9449491.1"/>
    </source>
</evidence>
<feature type="region of interest" description="Disordered" evidence="1">
    <location>
        <begin position="1"/>
        <end position="36"/>
    </location>
</feature>
<protein>
    <submittedName>
        <fullName evidence="2">Uncharacterized protein</fullName>
    </submittedName>
</protein>
<name>A0A7S2DBH0_9EUKA</name>
<sequence length="100" mass="11103">MEPIKTYGPGRRALQARDSRRARRDARSEQNHANPWKPVAAFTWNEKKWNFVCFASVGLSEDMLFGMRKSTPSLDCVTQPMAAPPGSSAMSARQVAAATF</sequence>
<accession>A0A7S2DBH0</accession>
<feature type="compositionally biased region" description="Basic and acidic residues" evidence="1">
    <location>
        <begin position="15"/>
        <end position="30"/>
    </location>
</feature>
<organism evidence="2">
    <name type="scientific">Haptolina brevifila</name>
    <dbReference type="NCBI Taxonomy" id="156173"/>
    <lineage>
        <taxon>Eukaryota</taxon>
        <taxon>Haptista</taxon>
        <taxon>Haptophyta</taxon>
        <taxon>Prymnesiophyceae</taxon>
        <taxon>Prymnesiales</taxon>
        <taxon>Prymnesiaceae</taxon>
        <taxon>Haptolina</taxon>
    </lineage>
</organism>
<evidence type="ECO:0000256" key="1">
    <source>
        <dbReference type="SAM" id="MobiDB-lite"/>
    </source>
</evidence>
<reference evidence="2" key="1">
    <citation type="submission" date="2021-01" db="EMBL/GenBank/DDBJ databases">
        <authorList>
            <person name="Corre E."/>
            <person name="Pelletier E."/>
            <person name="Niang G."/>
            <person name="Scheremetjew M."/>
            <person name="Finn R."/>
            <person name="Kale V."/>
            <person name="Holt S."/>
            <person name="Cochrane G."/>
            <person name="Meng A."/>
            <person name="Brown T."/>
            <person name="Cohen L."/>
        </authorList>
    </citation>
    <scope>NUCLEOTIDE SEQUENCE</scope>
    <source>
        <strain evidence="2">UTEX LB 985</strain>
    </source>
</reference>
<dbReference type="AlphaFoldDB" id="A0A7S2DBH0"/>
<proteinExistence type="predicted"/>